<organism evidence="2 3">
    <name type="scientific">Geothrix limicola</name>
    <dbReference type="NCBI Taxonomy" id="2927978"/>
    <lineage>
        <taxon>Bacteria</taxon>
        <taxon>Pseudomonadati</taxon>
        <taxon>Acidobacteriota</taxon>
        <taxon>Holophagae</taxon>
        <taxon>Holophagales</taxon>
        <taxon>Holophagaceae</taxon>
        <taxon>Geothrix</taxon>
    </lineage>
</organism>
<keyword evidence="1" id="KW-0472">Membrane</keyword>
<dbReference type="Gene3D" id="3.40.50.1820">
    <property type="entry name" value="alpha/beta hydrolase"/>
    <property type="match status" value="1"/>
</dbReference>
<dbReference type="RefSeq" id="WP_285575526.1">
    <property type="nucleotide sequence ID" value="NZ_BSDE01000004.1"/>
</dbReference>
<name>A0ABQ5QHP5_9BACT</name>
<evidence type="ECO:0008006" key="4">
    <source>
        <dbReference type="Google" id="ProtNLM"/>
    </source>
</evidence>
<dbReference type="SUPFAM" id="SSF53474">
    <property type="entry name" value="alpha/beta-Hydrolases"/>
    <property type="match status" value="1"/>
</dbReference>
<gene>
    <name evidence="2" type="ORF">GETHLI_23750</name>
</gene>
<keyword evidence="1" id="KW-0812">Transmembrane</keyword>
<proteinExistence type="predicted"/>
<feature type="transmembrane region" description="Helical" evidence="1">
    <location>
        <begin position="12"/>
        <end position="34"/>
    </location>
</feature>
<evidence type="ECO:0000313" key="3">
    <source>
        <dbReference type="Proteomes" id="UP001165069"/>
    </source>
</evidence>
<keyword evidence="1" id="KW-1133">Transmembrane helix</keyword>
<reference evidence="2 3" key="1">
    <citation type="journal article" date="2023" name="Antonie Van Leeuwenhoek">
        <title>Mesoterricola silvestris gen. nov., sp. nov., Mesoterricola sediminis sp. nov., Geothrix oryzae sp. nov., Geothrix edaphica sp. nov., Geothrix rubra sp. nov., and Geothrix limicola sp. nov., six novel members of Acidobacteriota isolated from soils.</title>
        <authorList>
            <person name="Itoh H."/>
            <person name="Sugisawa Y."/>
            <person name="Mise K."/>
            <person name="Xu Z."/>
            <person name="Kuniyasu M."/>
            <person name="Ushijima N."/>
            <person name="Kawano K."/>
            <person name="Kobayashi E."/>
            <person name="Shiratori Y."/>
            <person name="Masuda Y."/>
            <person name="Senoo K."/>
        </authorList>
    </citation>
    <scope>NUCLEOTIDE SEQUENCE [LARGE SCALE GENOMIC DNA]</scope>
    <source>
        <strain evidence="2 3">Red804</strain>
    </source>
</reference>
<evidence type="ECO:0000313" key="2">
    <source>
        <dbReference type="EMBL" id="GLH73873.1"/>
    </source>
</evidence>
<evidence type="ECO:0000256" key="1">
    <source>
        <dbReference type="SAM" id="Phobius"/>
    </source>
</evidence>
<comment type="caution">
    <text evidence="2">The sequence shown here is derived from an EMBL/GenBank/DDBJ whole genome shotgun (WGS) entry which is preliminary data.</text>
</comment>
<dbReference type="EMBL" id="BSDE01000004">
    <property type="protein sequence ID" value="GLH73873.1"/>
    <property type="molecule type" value="Genomic_DNA"/>
</dbReference>
<dbReference type="Proteomes" id="UP001165069">
    <property type="component" value="Unassembled WGS sequence"/>
</dbReference>
<accession>A0ABQ5QHP5</accession>
<dbReference type="InterPro" id="IPR029058">
    <property type="entry name" value="AB_hydrolase_fold"/>
</dbReference>
<sequence>MSPVNRSLLRAGLVLLMLYLAASLFAGWCLPGLLLHAPQPRRVPGEVETRLAALSAVGERWTLHAVPSGAARLQVHWLHRSEGRGAAILLHGFGDDALGSAPRLQDLPGLDVLCFTFRGRDLDPSVPTTLGGHEREDVAAVVHFLESAGWPRQHQVLVGSSQGAGVALLALADLEREGGPLAGALLESPFRDLRDAARHHLRGTLGPFEVLARPAERFGIWRAGRIARFDPDTVSPLRASRGLQTPVALLAGDADQVTPLPGVQAIARNLPDLTVVPGAQHLEVGARLSGGWRAWADPRLRSWGLLP</sequence>
<keyword evidence="3" id="KW-1185">Reference proteome</keyword>
<protein>
    <recommendedName>
        <fullName evidence="4">Alpha/beta hydrolase</fullName>
    </recommendedName>
</protein>